<protein>
    <recommendedName>
        <fullName evidence="3">Copper chaperone PCu(A)C</fullName>
    </recommendedName>
</protein>
<proteinExistence type="predicted"/>
<dbReference type="RefSeq" id="WP_208257725.1">
    <property type="nucleotide sequence ID" value="NZ_JAGEOJ010000009.1"/>
</dbReference>
<dbReference type="Gene3D" id="2.60.40.1890">
    <property type="entry name" value="PCu(A)C copper chaperone"/>
    <property type="match status" value="1"/>
</dbReference>
<sequence>MTALGAAGVTAAVALGTGGCGAEIPAQLAAAPASGVAGRVGPIAIRNLFVLGSGPDGVLAAGASAPVYLNMVDSPARTETDNSVGDVERRTGGDTLVAVASPQATSGRLIGGPIQVPDGVNVKVGPDAKIVLDGLRRPLSPADMVEVTLRFTTAGWRTFRVPVLPQNTFWESYSPAPAAG</sequence>
<organism evidence="1 2">
    <name type="scientific">Actinomadura barringtoniae</name>
    <dbReference type="NCBI Taxonomy" id="1427535"/>
    <lineage>
        <taxon>Bacteria</taxon>
        <taxon>Bacillati</taxon>
        <taxon>Actinomycetota</taxon>
        <taxon>Actinomycetes</taxon>
        <taxon>Streptosporangiales</taxon>
        <taxon>Thermomonosporaceae</taxon>
        <taxon>Actinomadura</taxon>
    </lineage>
</organism>
<dbReference type="SUPFAM" id="SSF110087">
    <property type="entry name" value="DR1885-like metal-binding protein"/>
    <property type="match status" value="1"/>
</dbReference>
<evidence type="ECO:0000313" key="2">
    <source>
        <dbReference type="Proteomes" id="UP000669179"/>
    </source>
</evidence>
<comment type="caution">
    <text evidence="1">The sequence shown here is derived from an EMBL/GenBank/DDBJ whole genome shotgun (WGS) entry which is preliminary data.</text>
</comment>
<dbReference type="InterPro" id="IPR036182">
    <property type="entry name" value="PCuAC_sf"/>
</dbReference>
<reference evidence="1" key="1">
    <citation type="submission" date="2021-03" db="EMBL/GenBank/DDBJ databases">
        <authorList>
            <person name="Kanchanasin P."/>
            <person name="Saeng-In P."/>
            <person name="Phongsopitanun W."/>
            <person name="Yuki M."/>
            <person name="Kudo T."/>
            <person name="Ohkuma M."/>
            <person name="Tanasupawat S."/>
        </authorList>
    </citation>
    <scope>NUCLEOTIDE SEQUENCE</scope>
    <source>
        <strain evidence="1">GKU 128</strain>
    </source>
</reference>
<evidence type="ECO:0000313" key="1">
    <source>
        <dbReference type="EMBL" id="MBO2449830.1"/>
    </source>
</evidence>
<name>A0A939TB64_9ACTN</name>
<dbReference type="AlphaFoldDB" id="A0A939TB64"/>
<evidence type="ECO:0008006" key="3">
    <source>
        <dbReference type="Google" id="ProtNLM"/>
    </source>
</evidence>
<gene>
    <name evidence="1" type="ORF">J4573_22200</name>
</gene>
<keyword evidence="2" id="KW-1185">Reference proteome</keyword>
<dbReference type="EMBL" id="JAGEOJ010000009">
    <property type="protein sequence ID" value="MBO2449830.1"/>
    <property type="molecule type" value="Genomic_DNA"/>
</dbReference>
<accession>A0A939TB64</accession>
<dbReference type="Proteomes" id="UP000669179">
    <property type="component" value="Unassembled WGS sequence"/>
</dbReference>